<reference evidence="2 3" key="1">
    <citation type="journal article" date="2014" name="PLoS Genet.">
        <title>Phylogenetically driven sequencing of extremely halophilic archaea reveals strategies for static and dynamic osmo-response.</title>
        <authorList>
            <person name="Becker E.A."/>
            <person name="Seitzer P.M."/>
            <person name="Tritt A."/>
            <person name="Larsen D."/>
            <person name="Krusor M."/>
            <person name="Yao A.I."/>
            <person name="Wu D."/>
            <person name="Madern D."/>
            <person name="Eisen J.A."/>
            <person name="Darling A.E."/>
            <person name="Facciotti M.T."/>
        </authorList>
    </citation>
    <scope>NUCLEOTIDE SEQUENCE [LARGE SCALE GENOMIC DNA]</scope>
    <source>
        <strain evidence="2 3">DSM 5350</strain>
    </source>
</reference>
<protein>
    <submittedName>
        <fullName evidence="2">Uncharacterized protein</fullName>
    </submittedName>
</protein>
<organism evidence="2 3">
    <name type="scientific">Halococcus saccharolyticus DSM 5350</name>
    <dbReference type="NCBI Taxonomy" id="1227455"/>
    <lineage>
        <taxon>Archaea</taxon>
        <taxon>Methanobacteriati</taxon>
        <taxon>Methanobacteriota</taxon>
        <taxon>Stenosarchaea group</taxon>
        <taxon>Halobacteria</taxon>
        <taxon>Halobacteriales</taxon>
        <taxon>Halococcaceae</taxon>
        <taxon>Halococcus</taxon>
    </lineage>
</organism>
<dbReference type="Proteomes" id="UP000011669">
    <property type="component" value="Unassembled WGS sequence"/>
</dbReference>
<evidence type="ECO:0000313" key="2">
    <source>
        <dbReference type="EMBL" id="EMA44034.1"/>
    </source>
</evidence>
<gene>
    <name evidence="2" type="ORF">C449_10928</name>
</gene>
<keyword evidence="3" id="KW-1185">Reference proteome</keyword>
<dbReference type="AlphaFoldDB" id="M0MH80"/>
<comment type="caution">
    <text evidence="2">The sequence shown here is derived from an EMBL/GenBank/DDBJ whole genome shotgun (WGS) entry which is preliminary data.</text>
</comment>
<dbReference type="InParanoid" id="M0MH80"/>
<evidence type="ECO:0000256" key="1">
    <source>
        <dbReference type="SAM" id="MobiDB-lite"/>
    </source>
</evidence>
<sequence>MGSMGVGRQSRRYSAAPVDEGERLDAVAVRERGTEFGAVSPTSTTSRKSRDGRKARPTRAKSL</sequence>
<dbReference type="STRING" id="1227455.C449_10928"/>
<name>M0MH80_9EURY</name>
<proteinExistence type="predicted"/>
<feature type="compositionally biased region" description="Basic and acidic residues" evidence="1">
    <location>
        <begin position="20"/>
        <end position="34"/>
    </location>
</feature>
<dbReference type="EMBL" id="AOMD01000025">
    <property type="protein sequence ID" value="EMA44034.1"/>
    <property type="molecule type" value="Genomic_DNA"/>
</dbReference>
<feature type="region of interest" description="Disordered" evidence="1">
    <location>
        <begin position="1"/>
        <end position="63"/>
    </location>
</feature>
<evidence type="ECO:0000313" key="3">
    <source>
        <dbReference type="Proteomes" id="UP000011669"/>
    </source>
</evidence>
<accession>M0MH80</accession>